<dbReference type="Proteomes" id="UP000031408">
    <property type="component" value="Unassembled WGS sequence"/>
</dbReference>
<dbReference type="GO" id="GO:0030416">
    <property type="term" value="P:methylamine metabolic process"/>
    <property type="evidence" value="ECO:0007669"/>
    <property type="project" value="InterPro"/>
</dbReference>
<dbReference type="InterPro" id="IPR009908">
    <property type="entry name" value="Methylamine_util_MauE"/>
</dbReference>
<evidence type="ECO:0000256" key="5">
    <source>
        <dbReference type="SAM" id="Phobius"/>
    </source>
</evidence>
<evidence type="ECO:0000313" key="8">
    <source>
        <dbReference type="Proteomes" id="UP000031408"/>
    </source>
</evidence>
<dbReference type="AlphaFoldDB" id="A0A0C1KXM8"/>
<feature type="domain" description="Methylamine utilisation protein MauE" evidence="6">
    <location>
        <begin position="8"/>
        <end position="133"/>
    </location>
</feature>
<protein>
    <recommendedName>
        <fullName evidence="6">Methylamine utilisation protein MauE domain-containing protein</fullName>
    </recommendedName>
</protein>
<feature type="transmembrane region" description="Helical" evidence="5">
    <location>
        <begin position="76"/>
        <end position="98"/>
    </location>
</feature>
<evidence type="ECO:0000256" key="4">
    <source>
        <dbReference type="ARBA" id="ARBA00023136"/>
    </source>
</evidence>
<feature type="transmembrane region" description="Helical" evidence="5">
    <location>
        <begin position="118"/>
        <end position="137"/>
    </location>
</feature>
<feature type="transmembrane region" description="Helical" evidence="5">
    <location>
        <begin position="52"/>
        <end position="69"/>
    </location>
</feature>
<dbReference type="EMBL" id="JSVC01000036">
    <property type="protein sequence ID" value="KIC92001.1"/>
    <property type="molecule type" value="Genomic_DNA"/>
</dbReference>
<keyword evidence="8" id="KW-1185">Reference proteome</keyword>
<comment type="subcellular location">
    <subcellularLocation>
        <location evidence="1">Membrane</location>
        <topology evidence="1">Multi-pass membrane protein</topology>
    </subcellularLocation>
</comment>
<proteinExistence type="predicted"/>
<evidence type="ECO:0000256" key="1">
    <source>
        <dbReference type="ARBA" id="ARBA00004141"/>
    </source>
</evidence>
<reference evidence="7 8" key="1">
    <citation type="submission" date="2014-11" db="EMBL/GenBank/DDBJ databases">
        <title>Genome sequence of Flavihumibacter solisilvae 3-3.</title>
        <authorList>
            <person name="Zhou G."/>
            <person name="Li M."/>
            <person name="Wang G."/>
        </authorList>
    </citation>
    <scope>NUCLEOTIDE SEQUENCE [LARGE SCALE GENOMIC DNA]</scope>
    <source>
        <strain evidence="7 8">3-3</strain>
    </source>
</reference>
<comment type="caution">
    <text evidence="7">The sequence shown here is derived from an EMBL/GenBank/DDBJ whole genome shotgun (WGS) entry which is preliminary data.</text>
</comment>
<evidence type="ECO:0000313" key="7">
    <source>
        <dbReference type="EMBL" id="KIC92001.1"/>
    </source>
</evidence>
<organism evidence="7 8">
    <name type="scientific">Flavihumibacter solisilvae</name>
    <dbReference type="NCBI Taxonomy" id="1349421"/>
    <lineage>
        <taxon>Bacteria</taxon>
        <taxon>Pseudomonadati</taxon>
        <taxon>Bacteroidota</taxon>
        <taxon>Chitinophagia</taxon>
        <taxon>Chitinophagales</taxon>
        <taxon>Chitinophagaceae</taxon>
        <taxon>Flavihumibacter</taxon>
    </lineage>
</organism>
<dbReference type="GO" id="GO:0016020">
    <property type="term" value="C:membrane"/>
    <property type="evidence" value="ECO:0007669"/>
    <property type="project" value="UniProtKB-SubCell"/>
</dbReference>
<name>A0A0C1KXM8_9BACT</name>
<sequence>MTALTKQRTVEVIAFLLIVLFTYTAVSKIMAGATFTVQLQKSPYLSDFAEEIAWLVPASETIISFLLAFPASRILGLYASFFLLCAFTTYIYAILHYSSFVPCACGGVIASLTWNQHLLLNTGFIALSIVGILLSPARQNKHLAL</sequence>
<dbReference type="Pfam" id="PF07291">
    <property type="entry name" value="MauE"/>
    <property type="match status" value="1"/>
</dbReference>
<dbReference type="STRING" id="1349421.OI18_22010"/>
<evidence type="ECO:0000256" key="3">
    <source>
        <dbReference type="ARBA" id="ARBA00022989"/>
    </source>
</evidence>
<keyword evidence="2 5" id="KW-0812">Transmembrane</keyword>
<gene>
    <name evidence="7" type="ORF">OI18_22010</name>
</gene>
<evidence type="ECO:0000256" key="2">
    <source>
        <dbReference type="ARBA" id="ARBA00022692"/>
    </source>
</evidence>
<keyword evidence="3 5" id="KW-1133">Transmembrane helix</keyword>
<evidence type="ECO:0000259" key="6">
    <source>
        <dbReference type="Pfam" id="PF07291"/>
    </source>
</evidence>
<keyword evidence="4 5" id="KW-0472">Membrane</keyword>
<accession>A0A0C1KXM8</accession>
<feature type="transmembrane region" description="Helical" evidence="5">
    <location>
        <begin position="12"/>
        <end position="32"/>
    </location>
</feature>